<feature type="region of interest" description="Disordered" evidence="1">
    <location>
        <begin position="1"/>
        <end position="20"/>
    </location>
</feature>
<gene>
    <name evidence="2" type="ORF">L21SP2_1241</name>
</gene>
<dbReference type="Proteomes" id="UP000018680">
    <property type="component" value="Chromosome"/>
</dbReference>
<evidence type="ECO:0000313" key="3">
    <source>
        <dbReference type="Proteomes" id="UP000018680"/>
    </source>
</evidence>
<name>V5WFQ1_9SPIO</name>
<organism evidence="2 3">
    <name type="scientific">Salinispira pacifica</name>
    <dbReference type="NCBI Taxonomy" id="1307761"/>
    <lineage>
        <taxon>Bacteria</taxon>
        <taxon>Pseudomonadati</taxon>
        <taxon>Spirochaetota</taxon>
        <taxon>Spirochaetia</taxon>
        <taxon>Spirochaetales</taxon>
        <taxon>Spirochaetaceae</taxon>
        <taxon>Salinispira</taxon>
    </lineage>
</organism>
<dbReference type="KEGG" id="slr:L21SP2_1241"/>
<keyword evidence="3" id="KW-1185">Reference proteome</keyword>
<dbReference type="HOGENOM" id="CLU_3205082_0_0_12"/>
<evidence type="ECO:0000256" key="1">
    <source>
        <dbReference type="SAM" id="MobiDB-lite"/>
    </source>
</evidence>
<reference evidence="2 3" key="1">
    <citation type="journal article" date="2015" name="Stand. Genomic Sci.">
        <title>Complete genome sequence and description of Salinispira pacifica gen. nov., sp. nov., a novel spirochaete isolated form a hypersaline microbial mat.</title>
        <authorList>
            <person name="Ben Hania W."/>
            <person name="Joseph M."/>
            <person name="Schumann P."/>
            <person name="Bunk B."/>
            <person name="Fiebig A."/>
            <person name="Sproer C."/>
            <person name="Klenk H.P."/>
            <person name="Fardeau M.L."/>
            <person name="Spring S."/>
        </authorList>
    </citation>
    <scope>NUCLEOTIDE SEQUENCE [LARGE SCALE GENOMIC DNA]</scope>
    <source>
        <strain evidence="2 3">L21-RPul-D2</strain>
    </source>
</reference>
<proteinExistence type="predicted"/>
<protein>
    <submittedName>
        <fullName evidence="2">Uncharacterized protein</fullName>
    </submittedName>
</protein>
<evidence type="ECO:0000313" key="2">
    <source>
        <dbReference type="EMBL" id="AHC14642.1"/>
    </source>
</evidence>
<dbReference type="EMBL" id="CP006939">
    <property type="protein sequence ID" value="AHC14642.1"/>
    <property type="molecule type" value="Genomic_DNA"/>
</dbReference>
<accession>V5WFQ1</accession>
<sequence length="45" mass="4968">MKSRRYSNKNGPETPSGGLQAVGYCSCKAIVVAKFSSFRIRSNRD</sequence>
<dbReference type="AlphaFoldDB" id="V5WFQ1"/>